<evidence type="ECO:0000256" key="1">
    <source>
        <dbReference type="SAM" id="Coils"/>
    </source>
</evidence>
<evidence type="ECO:0000256" key="2">
    <source>
        <dbReference type="SAM" id="MobiDB-lite"/>
    </source>
</evidence>
<proteinExistence type="predicted"/>
<feature type="compositionally biased region" description="Basic and acidic residues" evidence="2">
    <location>
        <begin position="60"/>
        <end position="73"/>
    </location>
</feature>
<feature type="region of interest" description="Disordered" evidence="2">
    <location>
        <begin position="1"/>
        <end position="99"/>
    </location>
</feature>
<name>A0A6A6B8A5_9PEZI</name>
<reference evidence="3" key="1">
    <citation type="journal article" date="2020" name="Stud. Mycol.">
        <title>101 Dothideomycetes genomes: a test case for predicting lifestyles and emergence of pathogens.</title>
        <authorList>
            <person name="Haridas S."/>
            <person name="Albert R."/>
            <person name="Binder M."/>
            <person name="Bloem J."/>
            <person name="Labutti K."/>
            <person name="Salamov A."/>
            <person name="Andreopoulos B."/>
            <person name="Baker S."/>
            <person name="Barry K."/>
            <person name="Bills G."/>
            <person name="Bluhm B."/>
            <person name="Cannon C."/>
            <person name="Castanera R."/>
            <person name="Culley D."/>
            <person name="Daum C."/>
            <person name="Ezra D."/>
            <person name="Gonzalez J."/>
            <person name="Henrissat B."/>
            <person name="Kuo A."/>
            <person name="Liang C."/>
            <person name="Lipzen A."/>
            <person name="Lutzoni F."/>
            <person name="Magnuson J."/>
            <person name="Mondo S."/>
            <person name="Nolan M."/>
            <person name="Ohm R."/>
            <person name="Pangilinan J."/>
            <person name="Park H.-J."/>
            <person name="Ramirez L."/>
            <person name="Alfaro M."/>
            <person name="Sun H."/>
            <person name="Tritt A."/>
            <person name="Yoshinaga Y."/>
            <person name="Zwiers L.-H."/>
            <person name="Turgeon B."/>
            <person name="Goodwin S."/>
            <person name="Spatafora J."/>
            <person name="Crous P."/>
            <person name="Grigoriev I."/>
        </authorList>
    </citation>
    <scope>NUCLEOTIDE SEQUENCE</scope>
    <source>
        <strain evidence="3">CBS 121167</strain>
    </source>
</reference>
<sequence length="810" mass="89585">MRSHPHRKLLQGPSQHSTSSSEMHQSQSPTSPSQITSHESGGTDQRALHDRASASPPFQVDRETSTTHEHNNLDDGSTLTRGAGKKPASGYHEKPALDKTIGTRLLAPKYKNAQMSSTFANPTFRPMEIPHMWEGHTPLEPIREEVDAMHQSILPGKPLKPSKKRKKLFKPTQSSSGRTSDDTTSPSDVGLSQPVLQSSVSAGNSTDVTHEVPPANATIPNGTRESTAPNADGGRPDKSQRSTESAMAQTPEAPLEGSDVGLTGGRATALPSLTQNLSGSAEESACDGTNRQGLPSGVSTHDVHPPVRPSGQAQHKKPTKRSTHPEHLAGEQVRSSNPKPRPIAAEASKTIDDALLHGISSRVGPSKVSKPKTTKPSKVGPTVDRDQRWIAANATQDEQPPRKASVEMFMLLAKIMQDEQEEAARIEARREDARNRDMERLRAQLEQVASQKEGLAAKVKQHESTIQESLSKHEDLKSSKKELECNFNGLQKKHKDLECAHSKIIEDYKHEKELKSKAEERVEDRARNENLLTQQLNTALEKYDSINTTLKAQAESSKKLSESYDSLLVPLNELRNDESLRNHLKECLDLMRSLHSSNSALPDSIERLKEMTKLLEENIESGFSDARESTAGFQKAASTTEERFTSHLQTLKQELSSWKAMQNQVTELRENNAIIEERSTGLQDTITTLNAQFNESKARETGLQNSVASLLEELASAKAAVIPIDESKIRDLEAKNQDLMMQLETARSDVSENTGKLQALSESEERLRTERVELQEKLRLSEEECIQLRTQCDQATENVVIFLACIIFFR</sequence>
<feature type="compositionally biased region" description="Polar residues" evidence="2">
    <location>
        <begin position="194"/>
        <end position="207"/>
    </location>
</feature>
<dbReference type="RefSeq" id="XP_033395147.1">
    <property type="nucleotide sequence ID" value="XM_033547117.1"/>
</dbReference>
<keyword evidence="1" id="KW-0175">Coiled coil</keyword>
<dbReference type="GeneID" id="54304624"/>
<feature type="region of interest" description="Disordered" evidence="2">
    <location>
        <begin position="154"/>
        <end position="386"/>
    </location>
</feature>
<organism evidence="3 4">
    <name type="scientific">Aplosporella prunicola CBS 121167</name>
    <dbReference type="NCBI Taxonomy" id="1176127"/>
    <lineage>
        <taxon>Eukaryota</taxon>
        <taxon>Fungi</taxon>
        <taxon>Dikarya</taxon>
        <taxon>Ascomycota</taxon>
        <taxon>Pezizomycotina</taxon>
        <taxon>Dothideomycetes</taxon>
        <taxon>Dothideomycetes incertae sedis</taxon>
        <taxon>Botryosphaeriales</taxon>
        <taxon>Aplosporellaceae</taxon>
        <taxon>Aplosporella</taxon>
    </lineage>
</organism>
<feature type="coiled-coil region" evidence="1">
    <location>
        <begin position="416"/>
        <end position="500"/>
    </location>
</feature>
<feature type="compositionally biased region" description="Polar residues" evidence="2">
    <location>
        <begin position="271"/>
        <end position="299"/>
    </location>
</feature>
<feature type="compositionally biased region" description="Basic residues" evidence="2">
    <location>
        <begin position="160"/>
        <end position="169"/>
    </location>
</feature>
<feature type="coiled-coil region" evidence="1">
    <location>
        <begin position="729"/>
        <end position="798"/>
    </location>
</feature>
<protein>
    <submittedName>
        <fullName evidence="3">Uncharacterized protein</fullName>
    </submittedName>
</protein>
<feature type="compositionally biased region" description="Polar residues" evidence="2">
    <location>
        <begin position="218"/>
        <end position="229"/>
    </location>
</feature>
<feature type="compositionally biased region" description="Low complexity" evidence="2">
    <location>
        <begin position="13"/>
        <end position="37"/>
    </location>
</feature>
<dbReference type="AlphaFoldDB" id="A0A6A6B8A5"/>
<accession>A0A6A6B8A5</accession>
<feature type="compositionally biased region" description="Low complexity" evidence="2">
    <location>
        <begin position="170"/>
        <end position="188"/>
    </location>
</feature>
<dbReference type="EMBL" id="ML995493">
    <property type="protein sequence ID" value="KAF2139434.1"/>
    <property type="molecule type" value="Genomic_DNA"/>
</dbReference>
<dbReference type="Proteomes" id="UP000799438">
    <property type="component" value="Unassembled WGS sequence"/>
</dbReference>
<evidence type="ECO:0000313" key="3">
    <source>
        <dbReference type="EMBL" id="KAF2139434.1"/>
    </source>
</evidence>
<keyword evidence="4" id="KW-1185">Reference proteome</keyword>
<evidence type="ECO:0000313" key="4">
    <source>
        <dbReference type="Proteomes" id="UP000799438"/>
    </source>
</evidence>
<gene>
    <name evidence="3" type="ORF">K452DRAFT_77419</name>
</gene>